<dbReference type="InterPro" id="IPR000150">
    <property type="entry name" value="Cof"/>
</dbReference>
<dbReference type="PANTHER" id="PTHR10000">
    <property type="entry name" value="PHOSPHOSERINE PHOSPHATASE"/>
    <property type="match status" value="1"/>
</dbReference>
<accession>A0A229NTU7</accession>
<dbReference type="SFLD" id="SFLDG01140">
    <property type="entry name" value="C2.B:_Phosphomannomutase_and_P"/>
    <property type="match status" value="1"/>
</dbReference>
<keyword evidence="2" id="KW-1185">Reference proteome</keyword>
<evidence type="ECO:0000313" key="1">
    <source>
        <dbReference type="EMBL" id="OXM13252.1"/>
    </source>
</evidence>
<reference evidence="1 2" key="1">
    <citation type="submission" date="2017-07" db="EMBL/GenBank/DDBJ databases">
        <title>Paenibacillus herberti R33 genome sequencing and assembly.</title>
        <authorList>
            <person name="Su W."/>
        </authorList>
    </citation>
    <scope>NUCLEOTIDE SEQUENCE [LARGE SCALE GENOMIC DNA]</scope>
    <source>
        <strain evidence="1 2">R33</strain>
    </source>
</reference>
<dbReference type="OrthoDB" id="9781413at2"/>
<dbReference type="Proteomes" id="UP000215145">
    <property type="component" value="Unassembled WGS sequence"/>
</dbReference>
<dbReference type="PROSITE" id="PS01228">
    <property type="entry name" value="COF_1"/>
    <property type="match status" value="1"/>
</dbReference>
<name>A0A229NTU7_9BACL</name>
<dbReference type="SFLD" id="SFLDS00003">
    <property type="entry name" value="Haloacid_Dehalogenase"/>
    <property type="match status" value="1"/>
</dbReference>
<dbReference type="AlphaFoldDB" id="A0A229NTU7"/>
<dbReference type="InterPro" id="IPR036412">
    <property type="entry name" value="HAD-like_sf"/>
</dbReference>
<dbReference type="PANTHER" id="PTHR10000:SF55">
    <property type="entry name" value="5-AMINO-6-(5-PHOSPHO-D-RIBITYLAMINO)URACIL PHOSPHATASE YCSE"/>
    <property type="match status" value="1"/>
</dbReference>
<comment type="caution">
    <text evidence="1">The sequence shown here is derived from an EMBL/GenBank/DDBJ whole genome shotgun (WGS) entry which is preliminary data.</text>
</comment>
<gene>
    <name evidence="1" type="ORF">CGZ75_23195</name>
</gene>
<dbReference type="NCBIfam" id="TIGR00099">
    <property type="entry name" value="Cof-subfamily"/>
    <property type="match status" value="1"/>
</dbReference>
<dbReference type="InterPro" id="IPR006379">
    <property type="entry name" value="HAD-SF_hydro_IIB"/>
</dbReference>
<evidence type="ECO:0000313" key="2">
    <source>
        <dbReference type="Proteomes" id="UP000215145"/>
    </source>
</evidence>
<sequence length="268" mass="30019">MIKWQKPFIWLGGKLDMYKLLALDMDGTLLTDEQTISDENAEWIRRAMDAGVTVCFSTGRGFQGALPFAEQLGLETPLITVNGSEIWSKPHVLYRRTLMNAGELRRLHELALHHVEPWYWGYAVEGIFNKEKWIEPANDYENLHWLKFGYHTENDAIRAEIRREIESWGSMEITNSSPWNLELNPLGVNKASAVRELCGVLGIAMDEAVAIGDSLNDIAAIRECGLGIAMGNAQDEVKEAADAVTLSNNEHGVAHAIREFVLKGATVR</sequence>
<dbReference type="Gene3D" id="3.30.1240.10">
    <property type="match status" value="1"/>
</dbReference>
<dbReference type="CDD" id="cd07516">
    <property type="entry name" value="HAD_Pase"/>
    <property type="match status" value="1"/>
</dbReference>
<dbReference type="SUPFAM" id="SSF56784">
    <property type="entry name" value="HAD-like"/>
    <property type="match status" value="1"/>
</dbReference>
<dbReference type="PRINTS" id="PR00119">
    <property type="entry name" value="CATATPASE"/>
</dbReference>
<protein>
    <submittedName>
        <fullName evidence="1">Phosphoglycolate phosphatase</fullName>
    </submittedName>
</protein>
<proteinExistence type="predicted"/>
<dbReference type="GO" id="GO:0000287">
    <property type="term" value="F:magnesium ion binding"/>
    <property type="evidence" value="ECO:0007669"/>
    <property type="project" value="TreeGrafter"/>
</dbReference>
<dbReference type="NCBIfam" id="TIGR01484">
    <property type="entry name" value="HAD-SF-IIB"/>
    <property type="match status" value="1"/>
</dbReference>
<dbReference type="EMBL" id="NMUQ01000004">
    <property type="protein sequence ID" value="OXM13252.1"/>
    <property type="molecule type" value="Genomic_DNA"/>
</dbReference>
<dbReference type="GO" id="GO:0005829">
    <property type="term" value="C:cytosol"/>
    <property type="evidence" value="ECO:0007669"/>
    <property type="project" value="TreeGrafter"/>
</dbReference>
<organism evidence="1 2">
    <name type="scientific">Paenibacillus herberti</name>
    <dbReference type="NCBI Taxonomy" id="1619309"/>
    <lineage>
        <taxon>Bacteria</taxon>
        <taxon>Bacillati</taxon>
        <taxon>Bacillota</taxon>
        <taxon>Bacilli</taxon>
        <taxon>Bacillales</taxon>
        <taxon>Paenibacillaceae</taxon>
        <taxon>Paenibacillus</taxon>
    </lineage>
</organism>
<dbReference type="Pfam" id="PF08282">
    <property type="entry name" value="Hydrolase_3"/>
    <property type="match status" value="1"/>
</dbReference>
<dbReference type="GO" id="GO:0016791">
    <property type="term" value="F:phosphatase activity"/>
    <property type="evidence" value="ECO:0007669"/>
    <property type="project" value="UniProtKB-ARBA"/>
</dbReference>
<dbReference type="InterPro" id="IPR023214">
    <property type="entry name" value="HAD_sf"/>
</dbReference>
<dbReference type="Gene3D" id="3.40.50.1000">
    <property type="entry name" value="HAD superfamily/HAD-like"/>
    <property type="match status" value="1"/>
</dbReference>